<name>A0A0A8XNR2_ARUDO</name>
<protein>
    <submittedName>
        <fullName evidence="1">Uncharacterized protein</fullName>
    </submittedName>
</protein>
<reference evidence="1" key="1">
    <citation type="submission" date="2014-09" db="EMBL/GenBank/DDBJ databases">
        <authorList>
            <person name="Magalhaes I.L.F."/>
            <person name="Oliveira U."/>
            <person name="Santos F.R."/>
            <person name="Vidigal T.H.D.A."/>
            <person name="Brescovit A.D."/>
            <person name="Santos A.J."/>
        </authorList>
    </citation>
    <scope>NUCLEOTIDE SEQUENCE</scope>
    <source>
        <tissue evidence="1">Shoot tissue taken approximately 20 cm above the soil surface</tissue>
    </source>
</reference>
<proteinExistence type="predicted"/>
<evidence type="ECO:0000313" key="1">
    <source>
        <dbReference type="EMBL" id="JAD15204.1"/>
    </source>
</evidence>
<dbReference type="AlphaFoldDB" id="A0A0A8XNR2"/>
<organism evidence="1">
    <name type="scientific">Arundo donax</name>
    <name type="common">Giant reed</name>
    <name type="synonym">Donax arundinaceus</name>
    <dbReference type="NCBI Taxonomy" id="35708"/>
    <lineage>
        <taxon>Eukaryota</taxon>
        <taxon>Viridiplantae</taxon>
        <taxon>Streptophyta</taxon>
        <taxon>Embryophyta</taxon>
        <taxon>Tracheophyta</taxon>
        <taxon>Spermatophyta</taxon>
        <taxon>Magnoliopsida</taxon>
        <taxon>Liliopsida</taxon>
        <taxon>Poales</taxon>
        <taxon>Poaceae</taxon>
        <taxon>PACMAD clade</taxon>
        <taxon>Arundinoideae</taxon>
        <taxon>Arundineae</taxon>
        <taxon>Arundo</taxon>
    </lineage>
</organism>
<sequence length="72" mass="8503">MRYDRMGRARVTPKFLDSFFFESGLSPFPLPERKCLVLHDSRMKRAGKKSCKPIYLIRINQPKKQGKITKFL</sequence>
<reference evidence="1" key="2">
    <citation type="journal article" date="2015" name="Data Brief">
        <title>Shoot transcriptome of the giant reed, Arundo donax.</title>
        <authorList>
            <person name="Barrero R.A."/>
            <person name="Guerrero F.D."/>
            <person name="Moolhuijzen P."/>
            <person name="Goolsby J.A."/>
            <person name="Tidwell J."/>
            <person name="Bellgard S.E."/>
            <person name="Bellgard M.I."/>
        </authorList>
    </citation>
    <scope>NUCLEOTIDE SEQUENCE</scope>
    <source>
        <tissue evidence="1">Shoot tissue taken approximately 20 cm above the soil surface</tissue>
    </source>
</reference>
<accession>A0A0A8XNR2</accession>
<dbReference type="EMBL" id="GBRH01282691">
    <property type="protein sequence ID" value="JAD15204.1"/>
    <property type="molecule type" value="Transcribed_RNA"/>
</dbReference>